<evidence type="ECO:0000256" key="8">
    <source>
        <dbReference type="ARBA" id="ARBA00023128"/>
    </source>
</evidence>
<evidence type="ECO:0000256" key="12">
    <source>
        <dbReference type="SAM" id="MobiDB-lite"/>
    </source>
</evidence>
<dbReference type="GO" id="GO:0005741">
    <property type="term" value="C:mitochondrial outer membrane"/>
    <property type="evidence" value="ECO:0007669"/>
    <property type="project" value="UniProtKB-SubCell"/>
</dbReference>
<feature type="compositionally biased region" description="Pro residues" evidence="12">
    <location>
        <begin position="431"/>
        <end position="446"/>
    </location>
</feature>
<feature type="compositionally biased region" description="Polar residues" evidence="12">
    <location>
        <begin position="355"/>
        <end position="365"/>
    </location>
</feature>
<evidence type="ECO:0000256" key="1">
    <source>
        <dbReference type="ARBA" id="ARBA00004374"/>
    </source>
</evidence>
<keyword evidence="5" id="KW-0677">Repeat</keyword>
<organism evidence="13 14">
    <name type="scientific">Mesorhabditis spiculigera</name>
    <dbReference type="NCBI Taxonomy" id="96644"/>
    <lineage>
        <taxon>Eukaryota</taxon>
        <taxon>Metazoa</taxon>
        <taxon>Ecdysozoa</taxon>
        <taxon>Nematoda</taxon>
        <taxon>Chromadorea</taxon>
        <taxon>Rhabditida</taxon>
        <taxon>Rhabditina</taxon>
        <taxon>Rhabditomorpha</taxon>
        <taxon>Rhabditoidea</taxon>
        <taxon>Rhabditidae</taxon>
        <taxon>Mesorhabditinae</taxon>
        <taxon>Mesorhabditis</taxon>
    </lineage>
</organism>
<keyword evidence="8" id="KW-0496">Mitochondrion</keyword>
<keyword evidence="6" id="KW-1000">Mitochondrion outer membrane</keyword>
<evidence type="ECO:0000256" key="7">
    <source>
        <dbReference type="ARBA" id="ARBA00022989"/>
    </source>
</evidence>
<feature type="non-terminal residue" evidence="13">
    <location>
        <position position="479"/>
    </location>
</feature>
<keyword evidence="3 11" id="KW-0813">Transport</keyword>
<protein>
    <recommendedName>
        <fullName evidence="15">Solute carrier family 25 member 46</fullName>
    </recommendedName>
</protein>
<evidence type="ECO:0000256" key="10">
    <source>
        <dbReference type="PROSITE-ProRule" id="PRU00282"/>
    </source>
</evidence>
<evidence type="ECO:0000256" key="11">
    <source>
        <dbReference type="RuleBase" id="RU000488"/>
    </source>
</evidence>
<evidence type="ECO:0000256" key="4">
    <source>
        <dbReference type="ARBA" id="ARBA00022692"/>
    </source>
</evidence>
<name>A0AA36CU75_9BILA</name>
<keyword evidence="4 10" id="KW-0812">Transmembrane</keyword>
<reference evidence="13" key="1">
    <citation type="submission" date="2023-06" db="EMBL/GenBank/DDBJ databases">
        <authorList>
            <person name="Delattre M."/>
        </authorList>
    </citation>
    <scope>NUCLEOTIDE SEQUENCE</scope>
    <source>
        <strain evidence="13">AF72</strain>
    </source>
</reference>
<dbReference type="InterPro" id="IPR039158">
    <property type="entry name" value="SLC25A46"/>
</dbReference>
<evidence type="ECO:0000256" key="3">
    <source>
        <dbReference type="ARBA" id="ARBA00022448"/>
    </source>
</evidence>
<evidence type="ECO:0000313" key="14">
    <source>
        <dbReference type="Proteomes" id="UP001177023"/>
    </source>
</evidence>
<proteinExistence type="inferred from homology"/>
<comment type="caution">
    <text evidence="13">The sequence shown here is derived from an EMBL/GenBank/DDBJ whole genome shotgun (WGS) entry which is preliminary data.</text>
</comment>
<feature type="region of interest" description="Disordered" evidence="12">
    <location>
        <begin position="419"/>
        <end position="479"/>
    </location>
</feature>
<evidence type="ECO:0000256" key="2">
    <source>
        <dbReference type="ARBA" id="ARBA00006375"/>
    </source>
</evidence>
<evidence type="ECO:0008006" key="15">
    <source>
        <dbReference type="Google" id="ProtNLM"/>
    </source>
</evidence>
<comment type="similarity">
    <text evidence="2 11">Belongs to the mitochondrial carrier (TC 2.A.29) family.</text>
</comment>
<dbReference type="Proteomes" id="UP001177023">
    <property type="component" value="Unassembled WGS sequence"/>
</dbReference>
<dbReference type="InterPro" id="IPR018108">
    <property type="entry name" value="MCP_transmembrane"/>
</dbReference>
<keyword evidence="14" id="KW-1185">Reference proteome</keyword>
<dbReference type="SUPFAM" id="SSF103506">
    <property type="entry name" value="Mitochondrial carrier"/>
    <property type="match status" value="2"/>
</dbReference>
<feature type="repeat" description="Solcar" evidence="10">
    <location>
        <begin position="218"/>
        <end position="320"/>
    </location>
</feature>
<dbReference type="PANTHER" id="PTHR21252:SF2">
    <property type="entry name" value="MITOCHONDRIAL OUTER MEMBRANE PROTEIN SLC25A46"/>
    <property type="match status" value="1"/>
</dbReference>
<dbReference type="PANTHER" id="PTHR21252">
    <property type="entry name" value="TB1 PROTEIN-RELATED"/>
    <property type="match status" value="1"/>
</dbReference>
<evidence type="ECO:0000256" key="9">
    <source>
        <dbReference type="ARBA" id="ARBA00023136"/>
    </source>
</evidence>
<dbReference type="GO" id="GO:0090149">
    <property type="term" value="P:mitochondrial membrane fission"/>
    <property type="evidence" value="ECO:0007669"/>
    <property type="project" value="InterPro"/>
</dbReference>
<dbReference type="AlphaFoldDB" id="A0AA36CU75"/>
<dbReference type="Gene3D" id="1.50.40.10">
    <property type="entry name" value="Mitochondrial carrier domain"/>
    <property type="match status" value="1"/>
</dbReference>
<dbReference type="InterPro" id="IPR023395">
    <property type="entry name" value="MCP_dom_sf"/>
</dbReference>
<keyword evidence="7" id="KW-1133">Transmembrane helix</keyword>
<feature type="region of interest" description="Disordered" evidence="12">
    <location>
        <begin position="352"/>
        <end position="389"/>
    </location>
</feature>
<comment type="subcellular location">
    <subcellularLocation>
        <location evidence="1">Mitochondrion outer membrane</location>
        <topology evidence="1">Multi-pass membrane protein</topology>
    </subcellularLocation>
</comment>
<dbReference type="Pfam" id="PF00153">
    <property type="entry name" value="Mito_carr"/>
    <property type="match status" value="1"/>
</dbReference>
<feature type="region of interest" description="Disordered" evidence="12">
    <location>
        <begin position="1"/>
        <end position="40"/>
    </location>
</feature>
<dbReference type="PROSITE" id="PS50920">
    <property type="entry name" value="SOLCAR"/>
    <property type="match status" value="1"/>
</dbReference>
<keyword evidence="9 10" id="KW-0472">Membrane</keyword>
<feature type="compositionally biased region" description="Basic and acidic residues" evidence="12">
    <location>
        <begin position="12"/>
        <end position="21"/>
    </location>
</feature>
<accession>A0AA36CU75</accession>
<evidence type="ECO:0000256" key="6">
    <source>
        <dbReference type="ARBA" id="ARBA00022787"/>
    </source>
</evidence>
<evidence type="ECO:0000256" key="5">
    <source>
        <dbReference type="ARBA" id="ARBA00022737"/>
    </source>
</evidence>
<gene>
    <name evidence="13" type="ORF">MSPICULIGERA_LOCUS13739</name>
</gene>
<evidence type="ECO:0000313" key="13">
    <source>
        <dbReference type="EMBL" id="CAJ0575428.1"/>
    </source>
</evidence>
<sequence>MNYIQHRNPIGRRRDERKDDSLPNPSTSLQASPPVPTYGKNEDPLASALLGAAEMTSKLCIVHPCNVLRRQCQVHQHANSLHLTPVTLVPVIFNLTNKQGILTLWKGSIGNGVLWGLTSITEIVLSDVCGLPNESGLGEGDSENRVMEVIVKGVDRMRFFAFGARDSSRRFSILHLALPTVAFRTSHYLVQTGLYHYLFNIARRYVNRKPESERTKFHEYVPQIFAQMTSSVCTDMILFPFETILHRMYIQGTRTLIDNLDSGLSAASITIKYSGFFDCLRQTVEREGFWALYAGAGALFLEYMLQSTLHQVARAIFDRGSEALLRRATHAHLATTPPISHAANLDTIGPLSGPLASQQLQQPSAYQDDRPVSMIGSPHRGIPISAPSVPFPTASPPLLASPTMVRAPQPRAREALSFPSFGETSGSYGSPNPPTASPFGNPPHQPPKSSIFGRNASAGSGSSWEPLPPLHLDTNNQFS</sequence>
<dbReference type="EMBL" id="CATQJA010002637">
    <property type="protein sequence ID" value="CAJ0575428.1"/>
    <property type="molecule type" value="Genomic_DNA"/>
</dbReference>